<evidence type="ECO:0008006" key="4">
    <source>
        <dbReference type="Google" id="ProtNLM"/>
    </source>
</evidence>
<dbReference type="Proteomes" id="UP000649739">
    <property type="component" value="Unassembled WGS sequence"/>
</dbReference>
<feature type="transmembrane region" description="Helical" evidence="1">
    <location>
        <begin position="121"/>
        <end position="141"/>
    </location>
</feature>
<feature type="transmembrane region" description="Helical" evidence="1">
    <location>
        <begin position="93"/>
        <end position="115"/>
    </location>
</feature>
<keyword evidence="3" id="KW-1185">Reference proteome</keyword>
<dbReference type="EMBL" id="BMQB01000007">
    <property type="protein sequence ID" value="GGK01681.1"/>
    <property type="molecule type" value="Genomic_DNA"/>
</dbReference>
<protein>
    <recommendedName>
        <fullName evidence="4">HdeD family acid-resistance protein</fullName>
    </recommendedName>
</protein>
<dbReference type="AlphaFoldDB" id="A0A8J3FER9"/>
<dbReference type="RefSeq" id="WP_189171176.1">
    <property type="nucleotide sequence ID" value="NZ_BMQB01000007.1"/>
</dbReference>
<feature type="transmembrane region" description="Helical" evidence="1">
    <location>
        <begin position="153"/>
        <end position="174"/>
    </location>
</feature>
<accession>A0A8J3FER9</accession>
<proteinExistence type="predicted"/>
<name>A0A8J3FER9_9ACTN</name>
<feature type="transmembrane region" description="Helical" evidence="1">
    <location>
        <begin position="180"/>
        <end position="199"/>
    </location>
</feature>
<sequence>MGSPTTSAELRVSQTWTLPDPWADTRAEARALREHQRLSVATAAAAIVSAGALAVTPPGTIAMLAAVLGAWLVVSGALQLAEAALTHTGTGAARALAAVGGLLHVSVGVVCVRGLLTSPGVLAIVLGMAWLAGGIAGLLAATSSARGGWALQGAVLTAAAAIAAGLALAFWPGITLPGLRGVALGLLASVAGLHVLLTVRATRPADC</sequence>
<reference evidence="2" key="1">
    <citation type="journal article" date="2014" name="Int. J. Syst. Evol. Microbiol.">
        <title>Complete genome sequence of Corynebacterium casei LMG S-19264T (=DSM 44701T), isolated from a smear-ripened cheese.</title>
        <authorList>
            <consortium name="US DOE Joint Genome Institute (JGI-PGF)"/>
            <person name="Walter F."/>
            <person name="Albersmeier A."/>
            <person name="Kalinowski J."/>
            <person name="Ruckert C."/>
        </authorList>
    </citation>
    <scope>NUCLEOTIDE SEQUENCE</scope>
    <source>
        <strain evidence="2">JCM 3090</strain>
    </source>
</reference>
<keyword evidence="1" id="KW-0812">Transmembrane</keyword>
<reference evidence="2" key="2">
    <citation type="submission" date="2020-09" db="EMBL/GenBank/DDBJ databases">
        <authorList>
            <person name="Sun Q."/>
            <person name="Ohkuma M."/>
        </authorList>
    </citation>
    <scope>NUCLEOTIDE SEQUENCE</scope>
    <source>
        <strain evidence="2">JCM 3090</strain>
    </source>
</reference>
<comment type="caution">
    <text evidence="2">The sequence shown here is derived from an EMBL/GenBank/DDBJ whole genome shotgun (WGS) entry which is preliminary data.</text>
</comment>
<organism evidence="2 3">
    <name type="scientific">Pilimelia anulata</name>
    <dbReference type="NCBI Taxonomy" id="53371"/>
    <lineage>
        <taxon>Bacteria</taxon>
        <taxon>Bacillati</taxon>
        <taxon>Actinomycetota</taxon>
        <taxon>Actinomycetes</taxon>
        <taxon>Micromonosporales</taxon>
        <taxon>Micromonosporaceae</taxon>
        <taxon>Pilimelia</taxon>
    </lineage>
</organism>
<gene>
    <name evidence="2" type="ORF">GCM10010123_34410</name>
</gene>
<keyword evidence="1" id="KW-1133">Transmembrane helix</keyword>
<evidence type="ECO:0000313" key="2">
    <source>
        <dbReference type="EMBL" id="GGK01681.1"/>
    </source>
</evidence>
<keyword evidence="1" id="KW-0472">Membrane</keyword>
<evidence type="ECO:0000313" key="3">
    <source>
        <dbReference type="Proteomes" id="UP000649739"/>
    </source>
</evidence>
<feature type="transmembrane region" description="Helical" evidence="1">
    <location>
        <begin position="38"/>
        <end position="55"/>
    </location>
</feature>
<feature type="transmembrane region" description="Helical" evidence="1">
    <location>
        <begin position="61"/>
        <end position="81"/>
    </location>
</feature>
<evidence type="ECO:0000256" key="1">
    <source>
        <dbReference type="SAM" id="Phobius"/>
    </source>
</evidence>